<dbReference type="InterPro" id="IPR013103">
    <property type="entry name" value="RVT_2"/>
</dbReference>
<sequence>DSSLFTKGTGHSLVILLVYVDDIIVASPSEDLVTSTKVMLENHFKLKILGDLRYFLGLEIAKSEKGIHLCQRKYALQLLNDTGFTAAKPASIPMDPGNVLNDRDGELLTDVTEYRRLVGRLNYLTISWPDIAYSVNKLSQFVSKPRLPHLQALHHLLRYIKATAGQGIFFPAVPNLKVSSYVDADWGSCSDSRKSTTGFCVYLGHALISWKSKKQVTVARSSAEAEYRALATLTSELLWVKQLLRAFEIPTDGIMGTCTIQVSQAYPCSITRSAG</sequence>
<dbReference type="PANTHER" id="PTHR11439:SF470">
    <property type="entry name" value="CYSTEINE-RICH RLK (RECEPTOR-LIKE PROTEIN KINASE) 8"/>
    <property type="match status" value="1"/>
</dbReference>
<dbReference type="EMBL" id="LXQA010044687">
    <property type="protein sequence ID" value="MCI00926.1"/>
    <property type="molecule type" value="Genomic_DNA"/>
</dbReference>
<evidence type="ECO:0000313" key="3">
    <source>
        <dbReference type="Proteomes" id="UP000265520"/>
    </source>
</evidence>
<feature type="non-terminal residue" evidence="2">
    <location>
        <position position="1"/>
    </location>
</feature>
<evidence type="ECO:0000259" key="1">
    <source>
        <dbReference type="Pfam" id="PF07727"/>
    </source>
</evidence>
<dbReference type="Pfam" id="PF07727">
    <property type="entry name" value="RVT_2"/>
    <property type="match status" value="1"/>
</dbReference>
<organism evidence="2 3">
    <name type="scientific">Trifolium medium</name>
    <dbReference type="NCBI Taxonomy" id="97028"/>
    <lineage>
        <taxon>Eukaryota</taxon>
        <taxon>Viridiplantae</taxon>
        <taxon>Streptophyta</taxon>
        <taxon>Embryophyta</taxon>
        <taxon>Tracheophyta</taxon>
        <taxon>Spermatophyta</taxon>
        <taxon>Magnoliopsida</taxon>
        <taxon>eudicotyledons</taxon>
        <taxon>Gunneridae</taxon>
        <taxon>Pentapetalae</taxon>
        <taxon>rosids</taxon>
        <taxon>fabids</taxon>
        <taxon>Fabales</taxon>
        <taxon>Fabaceae</taxon>
        <taxon>Papilionoideae</taxon>
        <taxon>50 kb inversion clade</taxon>
        <taxon>NPAAA clade</taxon>
        <taxon>Hologalegina</taxon>
        <taxon>IRL clade</taxon>
        <taxon>Trifolieae</taxon>
        <taxon>Trifolium</taxon>
    </lineage>
</organism>
<accession>A0A392NPC5</accession>
<protein>
    <recommendedName>
        <fullName evidence="1">Reverse transcriptase Ty1/copia-type domain-containing protein</fullName>
    </recommendedName>
</protein>
<feature type="domain" description="Reverse transcriptase Ty1/copia-type" evidence="1">
    <location>
        <begin position="3"/>
        <end position="94"/>
    </location>
</feature>
<comment type="caution">
    <text evidence="2">The sequence shown here is derived from an EMBL/GenBank/DDBJ whole genome shotgun (WGS) entry which is preliminary data.</text>
</comment>
<reference evidence="2 3" key="1">
    <citation type="journal article" date="2018" name="Front. Plant Sci.">
        <title>Red Clover (Trifolium pratense) and Zigzag Clover (T. medium) - A Picture of Genomic Similarities and Differences.</title>
        <authorList>
            <person name="Dluhosova J."/>
            <person name="Istvanek J."/>
            <person name="Nedelnik J."/>
            <person name="Repkova J."/>
        </authorList>
    </citation>
    <scope>NUCLEOTIDE SEQUENCE [LARGE SCALE GENOMIC DNA]</scope>
    <source>
        <strain evidence="3">cv. 10/8</strain>
        <tissue evidence="2">Leaf</tissue>
    </source>
</reference>
<dbReference type="CDD" id="cd09272">
    <property type="entry name" value="RNase_HI_RT_Ty1"/>
    <property type="match status" value="1"/>
</dbReference>
<dbReference type="Proteomes" id="UP000265520">
    <property type="component" value="Unassembled WGS sequence"/>
</dbReference>
<dbReference type="AlphaFoldDB" id="A0A392NPC5"/>
<dbReference type="PANTHER" id="PTHR11439">
    <property type="entry name" value="GAG-POL-RELATED RETROTRANSPOSON"/>
    <property type="match status" value="1"/>
</dbReference>
<dbReference type="InterPro" id="IPR043502">
    <property type="entry name" value="DNA/RNA_pol_sf"/>
</dbReference>
<keyword evidence="3" id="KW-1185">Reference proteome</keyword>
<proteinExistence type="predicted"/>
<dbReference type="SUPFAM" id="SSF56672">
    <property type="entry name" value="DNA/RNA polymerases"/>
    <property type="match status" value="1"/>
</dbReference>
<name>A0A392NPC5_9FABA</name>
<evidence type="ECO:0000313" key="2">
    <source>
        <dbReference type="EMBL" id="MCI00926.1"/>
    </source>
</evidence>